<reference evidence="4 5" key="1">
    <citation type="journal article" date="2018" name="Nat. Biotechnol.">
        <title>A standardized bacterial taxonomy based on genome phylogeny substantially revises the tree of life.</title>
        <authorList>
            <person name="Parks D.H."/>
            <person name="Chuvochina M."/>
            <person name="Waite D.W."/>
            <person name="Rinke C."/>
            <person name="Skarshewski A."/>
            <person name="Chaumeil P.A."/>
            <person name="Hugenholtz P."/>
        </authorList>
    </citation>
    <scope>NUCLEOTIDE SEQUENCE [LARGE SCALE GENOMIC DNA]</scope>
    <source>
        <strain evidence="4">UBA9169</strain>
    </source>
</reference>
<protein>
    <submittedName>
        <fullName evidence="4">Sulfotransferase</fullName>
    </submittedName>
</protein>
<evidence type="ECO:0000256" key="2">
    <source>
        <dbReference type="ARBA" id="ARBA00022679"/>
    </source>
</evidence>
<evidence type="ECO:0000313" key="5">
    <source>
        <dbReference type="Proteomes" id="UP000264719"/>
    </source>
</evidence>
<name>A0A348W9R6_9RHOB</name>
<dbReference type="EMBL" id="DMVW01000049">
    <property type="protein sequence ID" value="HAR51278.1"/>
    <property type="molecule type" value="Genomic_DNA"/>
</dbReference>
<dbReference type="GO" id="GO:0008146">
    <property type="term" value="F:sulfotransferase activity"/>
    <property type="evidence" value="ECO:0007669"/>
    <property type="project" value="InterPro"/>
</dbReference>
<gene>
    <name evidence="4" type="ORF">DCS45_05280</name>
</gene>
<dbReference type="InterPro" id="IPR000863">
    <property type="entry name" value="Sulfotransferase_dom"/>
</dbReference>
<accession>A0A348W9R6</accession>
<comment type="caution">
    <text evidence="4">The sequence shown here is derived from an EMBL/GenBank/DDBJ whole genome shotgun (WGS) entry which is preliminary data.</text>
</comment>
<evidence type="ECO:0000313" key="4">
    <source>
        <dbReference type="EMBL" id="HAR51278.1"/>
    </source>
</evidence>
<dbReference type="Proteomes" id="UP000264719">
    <property type="component" value="Unassembled WGS sequence"/>
</dbReference>
<dbReference type="PANTHER" id="PTHR11783">
    <property type="entry name" value="SULFOTRANSFERASE SULT"/>
    <property type="match status" value="1"/>
</dbReference>
<organism evidence="4 5">
    <name type="scientific">Roseovarius nubinhibens</name>
    <dbReference type="NCBI Taxonomy" id="314263"/>
    <lineage>
        <taxon>Bacteria</taxon>
        <taxon>Pseudomonadati</taxon>
        <taxon>Pseudomonadota</taxon>
        <taxon>Alphaproteobacteria</taxon>
        <taxon>Rhodobacterales</taxon>
        <taxon>Roseobacteraceae</taxon>
        <taxon>Roseovarius</taxon>
    </lineage>
</organism>
<proteinExistence type="inferred from homology"/>
<keyword evidence="2 4" id="KW-0808">Transferase</keyword>
<evidence type="ECO:0000256" key="1">
    <source>
        <dbReference type="ARBA" id="ARBA00005771"/>
    </source>
</evidence>
<sequence length="207" mass="23582">MRPRVLRAIVANNADVNFVKTHNINVVAPMEGGELIPPALTRGAIYIMRNPLDMVMSYARHYNLSHADAVEHVCHKDNANQPDEMAVAQFLGSWSDHVQSWADKPKFPTLVLRYEDILDDPEAEFTKVLNHIGIPVEAERLARAIKFASFKELAKQEETGGFVEKPAHAEKFFARGEKGQWQSELAPELVTKMRRAHKKTMKQYGYW</sequence>
<dbReference type="InterPro" id="IPR027417">
    <property type="entry name" value="P-loop_NTPase"/>
</dbReference>
<dbReference type="SUPFAM" id="SSF52540">
    <property type="entry name" value="P-loop containing nucleoside triphosphate hydrolases"/>
    <property type="match status" value="1"/>
</dbReference>
<dbReference type="Pfam" id="PF00685">
    <property type="entry name" value="Sulfotransfer_1"/>
    <property type="match status" value="1"/>
</dbReference>
<evidence type="ECO:0000259" key="3">
    <source>
        <dbReference type="Pfam" id="PF00685"/>
    </source>
</evidence>
<dbReference type="Gene3D" id="3.40.50.300">
    <property type="entry name" value="P-loop containing nucleotide triphosphate hydrolases"/>
    <property type="match status" value="1"/>
</dbReference>
<dbReference type="AlphaFoldDB" id="A0A348W9R6"/>
<feature type="domain" description="Sulfotransferase" evidence="3">
    <location>
        <begin position="45"/>
        <end position="205"/>
    </location>
</feature>
<comment type="similarity">
    <text evidence="1">Belongs to the sulfotransferase 1 family.</text>
</comment>